<dbReference type="Proteomes" id="UP000050761">
    <property type="component" value="Unassembled WGS sequence"/>
</dbReference>
<evidence type="ECO:0000313" key="3">
    <source>
        <dbReference type="WBParaSite" id="HPBE_0001972501-mRNA-1"/>
    </source>
</evidence>
<reference evidence="1 2" key="1">
    <citation type="submission" date="2018-11" db="EMBL/GenBank/DDBJ databases">
        <authorList>
            <consortium name="Pathogen Informatics"/>
        </authorList>
    </citation>
    <scope>NUCLEOTIDE SEQUENCE [LARGE SCALE GENOMIC DNA]</scope>
</reference>
<reference evidence="3" key="2">
    <citation type="submission" date="2019-09" db="UniProtKB">
        <authorList>
            <consortium name="WormBaseParasite"/>
        </authorList>
    </citation>
    <scope>IDENTIFICATION</scope>
</reference>
<gene>
    <name evidence="1" type="ORF">HPBE_LOCUS19724</name>
</gene>
<evidence type="ECO:0000313" key="2">
    <source>
        <dbReference type="Proteomes" id="UP000050761"/>
    </source>
</evidence>
<accession>A0A183GC55</accession>
<evidence type="ECO:0000313" key="1">
    <source>
        <dbReference type="EMBL" id="VDP16375.1"/>
    </source>
</evidence>
<dbReference type="WBParaSite" id="HPBE_0001972501-mRNA-1">
    <property type="protein sequence ID" value="HPBE_0001972501-mRNA-1"/>
    <property type="gene ID" value="HPBE_0001972501"/>
</dbReference>
<name>A0A183GC55_HELPZ</name>
<dbReference type="AlphaFoldDB" id="A0A183GC55"/>
<keyword evidence="2" id="KW-1185">Reference proteome</keyword>
<dbReference type="EMBL" id="UZAH01031571">
    <property type="protein sequence ID" value="VDP16375.1"/>
    <property type="molecule type" value="Genomic_DNA"/>
</dbReference>
<sequence>MRLKIMAGAVNGIRAGPEERLESVQQAIQAAARMATRRHITTGDPTLISELHHAELKYPLCSFHFRRQFHSTAKHNIDPVGE</sequence>
<protein>
    <submittedName>
        <fullName evidence="3">Peptidase_M41 domain-containing protein</fullName>
    </submittedName>
</protein>
<accession>A0A3P8CDA0</accession>
<organism evidence="2 3">
    <name type="scientific">Heligmosomoides polygyrus</name>
    <name type="common">Parasitic roundworm</name>
    <dbReference type="NCBI Taxonomy" id="6339"/>
    <lineage>
        <taxon>Eukaryota</taxon>
        <taxon>Metazoa</taxon>
        <taxon>Ecdysozoa</taxon>
        <taxon>Nematoda</taxon>
        <taxon>Chromadorea</taxon>
        <taxon>Rhabditida</taxon>
        <taxon>Rhabditina</taxon>
        <taxon>Rhabditomorpha</taxon>
        <taxon>Strongyloidea</taxon>
        <taxon>Heligmosomidae</taxon>
        <taxon>Heligmosomoides</taxon>
    </lineage>
</organism>
<proteinExistence type="predicted"/>